<proteinExistence type="inferred from homology"/>
<evidence type="ECO:0000313" key="5">
    <source>
        <dbReference type="Proteomes" id="UP001589776"/>
    </source>
</evidence>
<keyword evidence="2 4" id="KW-0560">Oxidoreductase</keyword>
<dbReference type="EMBL" id="JBHLWN010000057">
    <property type="protein sequence ID" value="MFC0213608.1"/>
    <property type="molecule type" value="Genomic_DNA"/>
</dbReference>
<sequence>MIDCGRHVRGKTIVITGASKGIGKQTAELLSGLGANLVLGARDGEELSRFASTLKSEVYPVPVDVSEERAVNQFAEAAITRFGNVYALINCAGTGVFDSVLSLAAEDFDRMIAVNLRGTFLCCKAFGRHMAERGEGRMINVVSIAGATALPGCGGYSASKFGVLGLSRVLQAELRGKGIQVTAVLPGAVATPFWDRMDSKPDMSQMIPVQTLARHLIYILCQPEGASIDEITIMPPLGIL</sequence>
<dbReference type="PRINTS" id="PR00081">
    <property type="entry name" value="GDHRDH"/>
</dbReference>
<dbReference type="PRINTS" id="PR00080">
    <property type="entry name" value="SDRFAMILY"/>
</dbReference>
<evidence type="ECO:0000256" key="1">
    <source>
        <dbReference type="ARBA" id="ARBA00006484"/>
    </source>
</evidence>
<comment type="caution">
    <text evidence="4">The sequence shown here is derived from an EMBL/GenBank/DDBJ whole genome shotgun (WGS) entry which is preliminary data.</text>
</comment>
<dbReference type="PANTHER" id="PTHR44196">
    <property type="entry name" value="DEHYDROGENASE/REDUCTASE SDR FAMILY MEMBER 7B"/>
    <property type="match status" value="1"/>
</dbReference>
<dbReference type="PROSITE" id="PS00061">
    <property type="entry name" value="ADH_SHORT"/>
    <property type="match status" value="1"/>
</dbReference>
<protein>
    <submittedName>
        <fullName evidence="4">SDR family oxidoreductase</fullName>
        <ecNumber evidence="4">1.-.-.-</ecNumber>
    </submittedName>
</protein>
<comment type="similarity">
    <text evidence="1 3">Belongs to the short-chain dehydrogenases/reductases (SDR) family.</text>
</comment>
<dbReference type="EC" id="1.-.-.-" evidence="4"/>
<organism evidence="4 5">
    <name type="scientific">Paenibacillus chartarius</name>
    <dbReference type="NCBI Taxonomy" id="747481"/>
    <lineage>
        <taxon>Bacteria</taxon>
        <taxon>Bacillati</taxon>
        <taxon>Bacillota</taxon>
        <taxon>Bacilli</taxon>
        <taxon>Bacillales</taxon>
        <taxon>Paenibacillaceae</taxon>
        <taxon>Paenibacillus</taxon>
    </lineage>
</organism>
<evidence type="ECO:0000256" key="2">
    <source>
        <dbReference type="ARBA" id="ARBA00023002"/>
    </source>
</evidence>
<evidence type="ECO:0000256" key="3">
    <source>
        <dbReference type="RuleBase" id="RU000363"/>
    </source>
</evidence>
<accession>A0ABV6DLS7</accession>
<gene>
    <name evidence="4" type="ORF">ACFFK0_14280</name>
</gene>
<dbReference type="Proteomes" id="UP001589776">
    <property type="component" value="Unassembled WGS sequence"/>
</dbReference>
<reference evidence="4 5" key="1">
    <citation type="submission" date="2024-09" db="EMBL/GenBank/DDBJ databases">
        <authorList>
            <person name="Sun Q."/>
            <person name="Mori K."/>
        </authorList>
    </citation>
    <scope>NUCLEOTIDE SEQUENCE [LARGE SCALE GENOMIC DNA]</scope>
    <source>
        <strain evidence="4 5">CCM 7759</strain>
    </source>
</reference>
<dbReference type="SUPFAM" id="SSF51735">
    <property type="entry name" value="NAD(P)-binding Rossmann-fold domains"/>
    <property type="match status" value="1"/>
</dbReference>
<dbReference type="InterPro" id="IPR036291">
    <property type="entry name" value="NAD(P)-bd_dom_sf"/>
</dbReference>
<evidence type="ECO:0000313" key="4">
    <source>
        <dbReference type="EMBL" id="MFC0213608.1"/>
    </source>
</evidence>
<dbReference type="InterPro" id="IPR020904">
    <property type="entry name" value="Sc_DH/Rdtase_CS"/>
</dbReference>
<dbReference type="GO" id="GO:0016491">
    <property type="term" value="F:oxidoreductase activity"/>
    <property type="evidence" value="ECO:0007669"/>
    <property type="project" value="UniProtKB-KW"/>
</dbReference>
<dbReference type="CDD" id="cd05233">
    <property type="entry name" value="SDR_c"/>
    <property type="match status" value="1"/>
</dbReference>
<dbReference type="Gene3D" id="3.40.50.720">
    <property type="entry name" value="NAD(P)-binding Rossmann-like Domain"/>
    <property type="match status" value="1"/>
</dbReference>
<dbReference type="RefSeq" id="WP_377470920.1">
    <property type="nucleotide sequence ID" value="NZ_JBHLWN010000057.1"/>
</dbReference>
<dbReference type="Pfam" id="PF00106">
    <property type="entry name" value="adh_short"/>
    <property type="match status" value="1"/>
</dbReference>
<name>A0ABV6DLS7_9BACL</name>
<dbReference type="InterPro" id="IPR002347">
    <property type="entry name" value="SDR_fam"/>
</dbReference>
<keyword evidence="5" id="KW-1185">Reference proteome</keyword>
<dbReference type="PANTHER" id="PTHR44196:SF1">
    <property type="entry name" value="DEHYDROGENASE_REDUCTASE SDR FAMILY MEMBER 7B"/>
    <property type="match status" value="1"/>
</dbReference>